<dbReference type="Pfam" id="PF00583">
    <property type="entry name" value="Acetyltransf_1"/>
    <property type="match status" value="1"/>
</dbReference>
<keyword evidence="2" id="KW-0012">Acyltransferase</keyword>
<evidence type="ECO:0000313" key="4">
    <source>
        <dbReference type="EMBL" id="SIM51666.1"/>
    </source>
</evidence>
<accession>A0A1N5TU07</accession>
<name>A0A1N5TU07_9ACTN</name>
<dbReference type="InterPro" id="IPR050832">
    <property type="entry name" value="Bact_Acetyltransf"/>
</dbReference>
<keyword evidence="1" id="KW-0808">Transferase</keyword>
<dbReference type="InterPro" id="IPR000182">
    <property type="entry name" value="GNAT_dom"/>
</dbReference>
<dbReference type="PANTHER" id="PTHR43877:SF2">
    <property type="entry name" value="AMINOALKYLPHOSPHONATE N-ACETYLTRANSFERASE-RELATED"/>
    <property type="match status" value="1"/>
</dbReference>
<gene>
    <name evidence="4" type="ORF">SAMN04489832_0368</name>
</gene>
<feature type="domain" description="N-acetyltransferase" evidence="3">
    <location>
        <begin position="27"/>
        <end position="176"/>
    </location>
</feature>
<proteinExistence type="predicted"/>
<dbReference type="PANTHER" id="PTHR43877">
    <property type="entry name" value="AMINOALKYLPHOSPHONATE N-ACETYLTRANSFERASE-RELATED-RELATED"/>
    <property type="match status" value="1"/>
</dbReference>
<evidence type="ECO:0000259" key="3">
    <source>
        <dbReference type="PROSITE" id="PS51186"/>
    </source>
</evidence>
<dbReference type="PROSITE" id="PS51186">
    <property type="entry name" value="GNAT"/>
    <property type="match status" value="1"/>
</dbReference>
<evidence type="ECO:0000256" key="1">
    <source>
        <dbReference type="ARBA" id="ARBA00022679"/>
    </source>
</evidence>
<evidence type="ECO:0000256" key="2">
    <source>
        <dbReference type="ARBA" id="ARBA00023315"/>
    </source>
</evidence>
<dbReference type="AlphaFoldDB" id="A0A1N5TU07"/>
<keyword evidence="5" id="KW-1185">Reference proteome</keyword>
<evidence type="ECO:0000313" key="5">
    <source>
        <dbReference type="Proteomes" id="UP000185124"/>
    </source>
</evidence>
<organism evidence="4 5">
    <name type="scientific">Micromonospora cremea</name>
    <dbReference type="NCBI Taxonomy" id="709881"/>
    <lineage>
        <taxon>Bacteria</taxon>
        <taxon>Bacillati</taxon>
        <taxon>Actinomycetota</taxon>
        <taxon>Actinomycetes</taxon>
        <taxon>Micromonosporales</taxon>
        <taxon>Micromonosporaceae</taxon>
        <taxon>Micromonospora</taxon>
    </lineage>
</organism>
<dbReference type="GO" id="GO:0016747">
    <property type="term" value="F:acyltransferase activity, transferring groups other than amino-acyl groups"/>
    <property type="evidence" value="ECO:0007669"/>
    <property type="project" value="InterPro"/>
</dbReference>
<dbReference type="Proteomes" id="UP000185124">
    <property type="component" value="Unassembled WGS sequence"/>
</dbReference>
<dbReference type="SUPFAM" id="SSF55729">
    <property type="entry name" value="Acyl-CoA N-acyltransferases (Nat)"/>
    <property type="match status" value="1"/>
</dbReference>
<reference evidence="5" key="1">
    <citation type="submission" date="2016-12" db="EMBL/GenBank/DDBJ databases">
        <authorList>
            <person name="Varghese N."/>
            <person name="Submissions S."/>
        </authorList>
    </citation>
    <scope>NUCLEOTIDE SEQUENCE [LARGE SCALE GENOMIC DNA]</scope>
    <source>
        <strain evidence="5">DSM 45599</strain>
    </source>
</reference>
<dbReference type="CDD" id="cd04301">
    <property type="entry name" value="NAT_SF"/>
    <property type="match status" value="1"/>
</dbReference>
<sequence length="176" mass="20003">MTSHHVEANRYAGRQWLYARRVIDTEVTVRRASDADAPALAGLRWRRAIQERGYQGDNLDEFVATLGDWMRGHPEHRAFVAEADGEVIGMAWLAVLDRVPTANKYARRGGDVQSVFVVPELRDRRVGALLMSAVLDEARRLKLEHVTVHSSTRAVPFYERNGWGHDPEWLSWASEA</sequence>
<protein>
    <submittedName>
        <fullName evidence="4">N-acetylglutamate synthase, GNAT family</fullName>
    </submittedName>
</protein>
<dbReference type="InterPro" id="IPR016181">
    <property type="entry name" value="Acyl_CoA_acyltransferase"/>
</dbReference>
<dbReference type="EMBL" id="FSQT01000001">
    <property type="protein sequence ID" value="SIM51666.1"/>
    <property type="molecule type" value="Genomic_DNA"/>
</dbReference>
<dbReference type="Gene3D" id="3.40.630.30">
    <property type="match status" value="1"/>
</dbReference>